<gene>
    <name evidence="1" type="ORF">D8S85_20405</name>
</gene>
<evidence type="ECO:0000313" key="1">
    <source>
        <dbReference type="EMBL" id="AZS31678.1"/>
    </source>
</evidence>
<proteinExistence type="predicted"/>
<dbReference type="AlphaFoldDB" id="A0A3Q9IVH4"/>
<sequence>MMRQIIYVVILFFIIPNSVYSQSIPDIEKLLEANDIESSEDYYEDMVSSLIHLSTQPINLNSAGFDSLKMLFFLSDAQIDNLLDFRKKHGPFTHPNELLLVTGISQQDLSNIKPFIRIGTYVPEKFSRYHFSQEILARLKTTRPKQAGYKKYSREAFLYEKDYLAKKQTRFQGPPWGTLLKYKISNRQGWQGGLTLENDAGENYFTKNQKTGFDFFSAHVCYTPDKIIQRVIIGDYKLQWGQGLLAWSGYSSGKSTSTLSNEKSGNGIAPYTSTDENRYLRGIATRLHPTRTITTEIFVSYKKTDGNLTDLDTLTPEAVQTATLYTTGYHRNLSECEKKHVLKEFTTGLSTRLNHRYFRIGIQLLHYNFSPALTKGKATYQQYNETGDQRTLVSVDYKTGGYHFYLFGETARSDNGTWATVNGLRYSGIPKLALCALYRRYDKGYRSHYNGGFAEYSNTTNEEGVYLGFESTPFRNLKINIYCDRFRFFSPRYQATIPGKGKEIVGDVTFNRSRWDCSFHFKHEDKPEDDKTGEKLQSVSRVKQEYRFQFTYSICERLKSRTRTSYTRYVKKEKQEGGYLFYQDLMYSSLQTSLKAQFRFAYFDTDSYNTRIYAYENNVLYGYSFPALYDRGIRSYLNLNWKPFTLITLYLKAGLTYYPDKSTISSSLTQVNDNKLFDLSFQIRIKL</sequence>
<name>A0A3Q9IVH4_9BACT</name>
<dbReference type="InterPro" id="IPR010994">
    <property type="entry name" value="RuvA_2-like"/>
</dbReference>
<reference evidence="1 2" key="1">
    <citation type="submission" date="2018-10" db="EMBL/GenBank/DDBJ databases">
        <title>Butyricimonas faecalis sp. nov., isolated from human faeces and emended description of the genus Butyricimonas.</title>
        <authorList>
            <person name="Le Roy T."/>
            <person name="Van der Smissen P."/>
            <person name="Paquot A."/>
            <person name="Delzenne N."/>
            <person name="Muccioli G."/>
            <person name="Collet J.-F."/>
            <person name="Cani P.D."/>
        </authorList>
    </citation>
    <scope>NUCLEOTIDE SEQUENCE [LARGE SCALE GENOMIC DNA]</scope>
    <source>
        <strain evidence="1 2">H184</strain>
    </source>
</reference>
<dbReference type="OrthoDB" id="9766750at2"/>
<keyword evidence="2" id="KW-1185">Reference proteome</keyword>
<accession>A0A3Q9IVH4</accession>
<organism evidence="1 2">
    <name type="scientific">Butyricimonas faecalis</name>
    <dbReference type="NCBI Taxonomy" id="2093856"/>
    <lineage>
        <taxon>Bacteria</taxon>
        <taxon>Pseudomonadati</taxon>
        <taxon>Bacteroidota</taxon>
        <taxon>Bacteroidia</taxon>
        <taxon>Bacteroidales</taxon>
        <taxon>Odoribacteraceae</taxon>
        <taxon>Butyricimonas</taxon>
    </lineage>
</organism>
<dbReference type="EMBL" id="CP032819">
    <property type="protein sequence ID" value="AZS31678.1"/>
    <property type="molecule type" value="Genomic_DNA"/>
</dbReference>
<dbReference type="Proteomes" id="UP000270673">
    <property type="component" value="Chromosome"/>
</dbReference>
<protein>
    <submittedName>
        <fullName evidence="1">Helix-hairpin-helix domain-containing protein</fullName>
    </submittedName>
</protein>
<dbReference type="Pfam" id="PF12836">
    <property type="entry name" value="HHH_3"/>
    <property type="match status" value="1"/>
</dbReference>
<evidence type="ECO:0000313" key="2">
    <source>
        <dbReference type="Proteomes" id="UP000270673"/>
    </source>
</evidence>
<dbReference type="KEGG" id="buy:D8S85_20405"/>
<dbReference type="SUPFAM" id="SSF47781">
    <property type="entry name" value="RuvA domain 2-like"/>
    <property type="match status" value="1"/>
</dbReference>